<reference evidence="1" key="1">
    <citation type="submission" date="2016-12" db="EMBL/GenBank/DDBJ databases">
        <title>Draft genome sequence of Roseomonas mucosa strain AU37, isolated from a peripheral intravenous catheter.</title>
        <authorList>
            <person name="Choudhury M.A."/>
            <person name="Sidjabat H.E."/>
            <person name="Wailan A.M."/>
            <person name="Zhang L."/>
            <person name="Marsh N.M."/>
            <person name="Rickard C.M."/>
            <person name="Davies M."/>
            <person name="Mcmillan D.J."/>
        </authorList>
    </citation>
    <scope>NUCLEOTIDE SEQUENCE [LARGE SCALE GENOMIC DNA]</scope>
    <source>
        <strain evidence="1">AU37</strain>
    </source>
</reference>
<dbReference type="PANTHER" id="PTHR48098:SF1">
    <property type="entry name" value="DIACYLGLYCEROL ACYLTRANSFERASE_MYCOLYLTRANSFERASE AG85A"/>
    <property type="match status" value="1"/>
</dbReference>
<proteinExistence type="predicted"/>
<dbReference type="AlphaFoldDB" id="A0A1S8CZT6"/>
<dbReference type="Pfam" id="PF00756">
    <property type="entry name" value="Esterase"/>
    <property type="match status" value="1"/>
</dbReference>
<accession>A0A1S8CZT6</accession>
<dbReference type="GO" id="GO:0016747">
    <property type="term" value="F:acyltransferase activity, transferring groups other than amino-acyl groups"/>
    <property type="evidence" value="ECO:0007669"/>
    <property type="project" value="TreeGrafter"/>
</dbReference>
<gene>
    <name evidence="1" type="ORF">APZ41_019200</name>
</gene>
<dbReference type="RefSeq" id="WP_058389811.1">
    <property type="nucleotide sequence ID" value="NZ_LLWF02000107.1"/>
</dbReference>
<dbReference type="InterPro" id="IPR000801">
    <property type="entry name" value="Esterase-like"/>
</dbReference>
<sequence>MPDYHRRPPGRGLRAFLLFAMLLLLAPSAWAGSIVTREFRSEQLGRAWRYNVYLPDGYDGGTLRYPVLYLLHGNGGSLNEWPVKGNLQAAADRLIRAGEIPPAVIILPDAGTTWYVDRKEKMESAFFRDLIPDAEKSFRVLDTREGRLIGGLSMGGFGTLRFVMLHPEMFAAAALLSPAIYDPEPPENSSARRVGVFGAEQYDPAVWKSLNWPVLWDGFLEKKIAVPMYINSGDDDDFFIEGEATRLYDRLRRAGQPAQLRIVDGAHVWPVWESTIGDAMRYVFSFASRPVIPAP</sequence>
<dbReference type="EMBL" id="LLWF02000107">
    <property type="protein sequence ID" value="ONH81566.1"/>
    <property type="molecule type" value="Genomic_DNA"/>
</dbReference>
<organism evidence="1 2">
    <name type="scientific">Roseomonas mucosa</name>
    <dbReference type="NCBI Taxonomy" id="207340"/>
    <lineage>
        <taxon>Bacteria</taxon>
        <taxon>Pseudomonadati</taxon>
        <taxon>Pseudomonadota</taxon>
        <taxon>Alphaproteobacteria</taxon>
        <taxon>Acetobacterales</taxon>
        <taxon>Roseomonadaceae</taxon>
        <taxon>Roseomonas</taxon>
    </lineage>
</organism>
<evidence type="ECO:0000313" key="2">
    <source>
        <dbReference type="Proteomes" id="UP000054844"/>
    </source>
</evidence>
<evidence type="ECO:0000313" key="1">
    <source>
        <dbReference type="EMBL" id="ONH81566.1"/>
    </source>
</evidence>
<dbReference type="Proteomes" id="UP000054844">
    <property type="component" value="Unassembled WGS sequence"/>
</dbReference>
<protein>
    <submittedName>
        <fullName evidence="1">Esterase</fullName>
    </submittedName>
</protein>
<dbReference type="InterPro" id="IPR050583">
    <property type="entry name" value="Mycobacterial_A85_antigen"/>
</dbReference>
<dbReference type="SUPFAM" id="SSF53474">
    <property type="entry name" value="alpha/beta-Hydrolases"/>
    <property type="match status" value="1"/>
</dbReference>
<dbReference type="PANTHER" id="PTHR48098">
    <property type="entry name" value="ENTEROCHELIN ESTERASE-RELATED"/>
    <property type="match status" value="1"/>
</dbReference>
<comment type="caution">
    <text evidence="1">The sequence shown here is derived from an EMBL/GenBank/DDBJ whole genome shotgun (WGS) entry which is preliminary data.</text>
</comment>
<dbReference type="STRING" id="207340.APZ41_019200"/>
<name>A0A1S8CZT6_9PROT</name>
<dbReference type="InterPro" id="IPR029058">
    <property type="entry name" value="AB_hydrolase_fold"/>
</dbReference>
<keyword evidence="2" id="KW-1185">Reference proteome</keyword>
<dbReference type="Gene3D" id="3.40.50.1820">
    <property type="entry name" value="alpha/beta hydrolase"/>
    <property type="match status" value="1"/>
</dbReference>